<dbReference type="OrthoDB" id="66881at2759"/>
<evidence type="ECO:0000313" key="7">
    <source>
        <dbReference type="Proteomes" id="UP000054217"/>
    </source>
</evidence>
<keyword evidence="5" id="KW-0560">Oxidoreductase</keyword>
<evidence type="ECO:0000256" key="5">
    <source>
        <dbReference type="ARBA" id="ARBA00023002"/>
    </source>
</evidence>
<organism evidence="6 7">
    <name type="scientific">Pisolithus tinctorius Marx 270</name>
    <dbReference type="NCBI Taxonomy" id="870435"/>
    <lineage>
        <taxon>Eukaryota</taxon>
        <taxon>Fungi</taxon>
        <taxon>Dikarya</taxon>
        <taxon>Basidiomycota</taxon>
        <taxon>Agaricomycotina</taxon>
        <taxon>Agaricomycetes</taxon>
        <taxon>Agaricomycetidae</taxon>
        <taxon>Boletales</taxon>
        <taxon>Sclerodermatineae</taxon>
        <taxon>Pisolithaceae</taxon>
        <taxon>Pisolithus</taxon>
    </lineage>
</organism>
<dbReference type="GO" id="GO:0004499">
    <property type="term" value="F:N,N-dimethylaniline monooxygenase activity"/>
    <property type="evidence" value="ECO:0007669"/>
    <property type="project" value="InterPro"/>
</dbReference>
<dbReference type="InParanoid" id="A0A0C3PHD4"/>
<gene>
    <name evidence="6" type="ORF">M404DRAFT_122636</name>
</gene>
<name>A0A0C3PHD4_PISTI</name>
<evidence type="ECO:0000256" key="3">
    <source>
        <dbReference type="ARBA" id="ARBA00022827"/>
    </source>
</evidence>
<evidence type="ECO:0000256" key="1">
    <source>
        <dbReference type="ARBA" id="ARBA00009183"/>
    </source>
</evidence>
<dbReference type="InterPro" id="IPR050346">
    <property type="entry name" value="FMO-like"/>
</dbReference>
<dbReference type="EMBL" id="KN831946">
    <property type="protein sequence ID" value="KIO13435.1"/>
    <property type="molecule type" value="Genomic_DNA"/>
</dbReference>
<dbReference type="InterPro" id="IPR036291">
    <property type="entry name" value="NAD(P)-bd_dom_sf"/>
</dbReference>
<dbReference type="AlphaFoldDB" id="A0A0C3PHD4"/>
<dbReference type="Pfam" id="PF00743">
    <property type="entry name" value="FMO-like"/>
    <property type="match status" value="2"/>
</dbReference>
<reference evidence="6 7" key="1">
    <citation type="submission" date="2014-04" db="EMBL/GenBank/DDBJ databases">
        <authorList>
            <consortium name="DOE Joint Genome Institute"/>
            <person name="Kuo A."/>
            <person name="Kohler A."/>
            <person name="Costa M.D."/>
            <person name="Nagy L.G."/>
            <person name="Floudas D."/>
            <person name="Copeland A."/>
            <person name="Barry K.W."/>
            <person name="Cichocki N."/>
            <person name="Veneault-Fourrey C."/>
            <person name="LaButti K."/>
            <person name="Lindquist E.A."/>
            <person name="Lipzen A."/>
            <person name="Lundell T."/>
            <person name="Morin E."/>
            <person name="Murat C."/>
            <person name="Sun H."/>
            <person name="Tunlid A."/>
            <person name="Henrissat B."/>
            <person name="Grigoriev I.V."/>
            <person name="Hibbett D.S."/>
            <person name="Martin F."/>
            <person name="Nordberg H.P."/>
            <person name="Cantor M.N."/>
            <person name="Hua S.X."/>
        </authorList>
    </citation>
    <scope>NUCLEOTIDE SEQUENCE [LARGE SCALE GENOMIC DNA]</scope>
    <source>
        <strain evidence="6 7">Marx 270</strain>
    </source>
</reference>
<evidence type="ECO:0000256" key="2">
    <source>
        <dbReference type="ARBA" id="ARBA00022630"/>
    </source>
</evidence>
<reference evidence="7" key="2">
    <citation type="submission" date="2015-01" db="EMBL/GenBank/DDBJ databases">
        <title>Evolutionary Origins and Diversification of the Mycorrhizal Mutualists.</title>
        <authorList>
            <consortium name="DOE Joint Genome Institute"/>
            <consortium name="Mycorrhizal Genomics Consortium"/>
            <person name="Kohler A."/>
            <person name="Kuo A."/>
            <person name="Nagy L.G."/>
            <person name="Floudas D."/>
            <person name="Copeland A."/>
            <person name="Barry K.W."/>
            <person name="Cichocki N."/>
            <person name="Veneault-Fourrey C."/>
            <person name="LaButti K."/>
            <person name="Lindquist E.A."/>
            <person name="Lipzen A."/>
            <person name="Lundell T."/>
            <person name="Morin E."/>
            <person name="Murat C."/>
            <person name="Riley R."/>
            <person name="Ohm R."/>
            <person name="Sun H."/>
            <person name="Tunlid A."/>
            <person name="Henrissat B."/>
            <person name="Grigoriev I.V."/>
            <person name="Hibbett D.S."/>
            <person name="Martin F."/>
        </authorList>
    </citation>
    <scope>NUCLEOTIDE SEQUENCE [LARGE SCALE GENOMIC DNA]</scope>
    <source>
        <strain evidence="7">Marx 270</strain>
    </source>
</reference>
<dbReference type="InterPro" id="IPR036188">
    <property type="entry name" value="FAD/NAD-bd_sf"/>
</dbReference>
<keyword evidence="3" id="KW-0274">FAD</keyword>
<dbReference type="SUPFAM" id="SSF51735">
    <property type="entry name" value="NAD(P)-binding Rossmann-fold domains"/>
    <property type="match status" value="1"/>
</dbReference>
<dbReference type="Gene3D" id="3.50.50.60">
    <property type="entry name" value="FAD/NAD(P)-binding domain"/>
    <property type="match status" value="2"/>
</dbReference>
<proteinExistence type="inferred from homology"/>
<protein>
    <recommendedName>
        <fullName evidence="8">FAD/NAD(P)-binding domain-containing protein</fullName>
    </recommendedName>
</protein>
<keyword evidence="2" id="KW-0285">Flavoprotein</keyword>
<dbReference type="HOGENOM" id="CLU_006909_5_1_1"/>
<dbReference type="InterPro" id="IPR020946">
    <property type="entry name" value="Flavin_mOase-like"/>
</dbReference>
<evidence type="ECO:0000313" key="6">
    <source>
        <dbReference type="EMBL" id="KIO13435.1"/>
    </source>
</evidence>
<sequence length="474" mass="52785">MHGLQPTKRICVIGAGASGLAALKVISDTSHFRSGAWSLTAFESRESVGGIWSPAPPTTDPPLTPLYDSLTTNLPHPIMAFMSYSFPPSTPLFPPAQVVLDYLKSFAHHFHLLPLIQFNTTVISAKWDNTGWLVTVSTGETLAFDHVIVANGHYRLPRIPNIPGVDHWLRIRRASHSAWYRSPQALGHKVLVVGGGPSGQDIAAEMRSYAAVVIHSVSGALVEGDAHFKRVGRALRFYDDGRVLFEGDIVEEEIDYCILATGYKFDFPFFASDVIRTEQVPSHSPLPPDLYNSTHHVFPLAMFIFPLQSHYPASSLAFMGLPFKVAPMPLMEAQACAIVRVISDPSSLNKQQEAEKVTARSQLLARWGASTLSEQAKIWLRFQGTEQWDYRDDLFAFAAQSGDCPAVKVRPWEKSMYSVKKVLRDAWRDLESRGEAHKWVEGVGENSVEEWVEMMERLLKHAKERGKIAVIPEA</sequence>
<dbReference type="PRINTS" id="PR00370">
    <property type="entry name" value="FMOXYGENASE"/>
</dbReference>
<dbReference type="InterPro" id="IPR000960">
    <property type="entry name" value="Flavin_mOase"/>
</dbReference>
<dbReference type="SUPFAM" id="SSF51905">
    <property type="entry name" value="FAD/NAD(P)-binding domain"/>
    <property type="match status" value="1"/>
</dbReference>
<keyword evidence="4" id="KW-0521">NADP</keyword>
<dbReference type="GO" id="GO:0050661">
    <property type="term" value="F:NADP binding"/>
    <property type="evidence" value="ECO:0007669"/>
    <property type="project" value="InterPro"/>
</dbReference>
<dbReference type="PANTHER" id="PTHR23023">
    <property type="entry name" value="DIMETHYLANILINE MONOOXYGENASE"/>
    <property type="match status" value="1"/>
</dbReference>
<dbReference type="STRING" id="870435.A0A0C3PHD4"/>
<evidence type="ECO:0008006" key="8">
    <source>
        <dbReference type="Google" id="ProtNLM"/>
    </source>
</evidence>
<dbReference type="Proteomes" id="UP000054217">
    <property type="component" value="Unassembled WGS sequence"/>
</dbReference>
<dbReference type="GO" id="GO:0050660">
    <property type="term" value="F:flavin adenine dinucleotide binding"/>
    <property type="evidence" value="ECO:0007669"/>
    <property type="project" value="InterPro"/>
</dbReference>
<accession>A0A0C3PHD4</accession>
<keyword evidence="7" id="KW-1185">Reference proteome</keyword>
<evidence type="ECO:0000256" key="4">
    <source>
        <dbReference type="ARBA" id="ARBA00022857"/>
    </source>
</evidence>
<comment type="similarity">
    <text evidence="1">Belongs to the FMO family.</text>
</comment>